<keyword evidence="2" id="KW-1185">Reference proteome</keyword>
<dbReference type="HOGENOM" id="CLU_3307944_0_0_4"/>
<name>G0A9U6_COLFT</name>
<dbReference type="Proteomes" id="UP000008392">
    <property type="component" value="Chromosome"/>
</dbReference>
<gene>
    <name evidence="1" type="ordered locus">CFU_2893</name>
</gene>
<dbReference type="AlphaFoldDB" id="G0A9U6"/>
<dbReference type="KEGG" id="cfu:CFU_2893"/>
<reference evidence="2" key="6">
    <citation type="submission" date="2011-05" db="EMBL/GenBank/DDBJ databases">
        <title>Complete sequence of Collimonas fungivorans Ter331.</title>
        <authorList>
            <person name="Leveau J.H."/>
        </authorList>
    </citation>
    <scope>NUCLEOTIDE SEQUENCE [LARGE SCALE GENOMIC DNA]</scope>
    <source>
        <strain evidence="2">Ter331</strain>
    </source>
</reference>
<dbReference type="STRING" id="1005048.CFU_2893"/>
<reference evidence="1 2" key="4">
    <citation type="journal article" date="2010" name="Environ. Microbiol.">
        <title>The bacterial genus Collimonas: mycophagy, weathering and other adaptive solutions to life in oligotrophic soil environments.</title>
        <authorList>
            <person name="Leveau J.H."/>
            <person name="Uroz S."/>
            <person name="de Boer W."/>
        </authorList>
    </citation>
    <scope>NUCLEOTIDE SEQUENCE [LARGE SCALE GENOMIC DNA]</scope>
    <source>
        <strain evidence="1 2">Ter331</strain>
    </source>
</reference>
<reference evidence="1 2" key="2">
    <citation type="journal article" date="2006" name="J. Microbiol. Methods">
        <title>Genomic flank-sequencing of plasposon insertion sites for rapid identification of functional genes.</title>
        <authorList>
            <person name="Leveau J.H."/>
            <person name="Gerards S."/>
            <person name="Fritsche K."/>
            <person name="Zondag G."/>
            <person name="van Veen J.A."/>
        </authorList>
    </citation>
    <scope>NUCLEOTIDE SEQUENCE [LARGE SCALE GENOMIC DNA]</scope>
    <source>
        <strain evidence="1 2">Ter331</strain>
    </source>
</reference>
<reference evidence="1 2" key="5">
    <citation type="journal article" date="2011" name="ISME J.">
        <title>Dual transcriptional profiling of a bacterial/fungal confrontation: Collimonas fungivorans versus Aspergillus niger.</title>
        <authorList>
            <person name="Mela F."/>
            <person name="Fritsche K."/>
            <person name="de Boer W."/>
            <person name="van Veen J.A."/>
            <person name="de Graaff L.H."/>
            <person name="van den Berg M."/>
            <person name="Leveau J.H."/>
        </authorList>
    </citation>
    <scope>NUCLEOTIDE SEQUENCE [LARGE SCALE GENOMIC DNA]</scope>
    <source>
        <strain evidence="1 2">Ter331</strain>
    </source>
</reference>
<protein>
    <submittedName>
        <fullName evidence="1">Uncharacterized protein</fullName>
    </submittedName>
</protein>
<evidence type="ECO:0000313" key="2">
    <source>
        <dbReference type="Proteomes" id="UP000008392"/>
    </source>
</evidence>
<dbReference type="EMBL" id="CP002745">
    <property type="protein sequence ID" value="AEK62719.1"/>
    <property type="molecule type" value="Genomic_DNA"/>
</dbReference>
<sequence length="39" mass="4419">MLNKNVWMIRIKSGEPDAIQTIATSSPVDVVFLNLPRTY</sequence>
<reference evidence="1 2" key="3">
    <citation type="journal article" date="2008" name="FEMS Microbiol. Ecol.">
        <title>Identification and characterization of genes underlying chitinolysis in Collimonas fungivorans Ter331.</title>
        <authorList>
            <person name="Fritsche K."/>
            <person name="de Boer W."/>
            <person name="Gerards S."/>
            <person name="van den Berg M."/>
            <person name="van Veen J.A."/>
            <person name="Leveau J.H."/>
        </authorList>
    </citation>
    <scope>NUCLEOTIDE SEQUENCE [LARGE SCALE GENOMIC DNA]</scope>
    <source>
        <strain evidence="1 2">Ter331</strain>
    </source>
</reference>
<accession>G0A9U6</accession>
<organism evidence="1 2">
    <name type="scientific">Collimonas fungivorans (strain Ter331)</name>
    <dbReference type="NCBI Taxonomy" id="1005048"/>
    <lineage>
        <taxon>Bacteria</taxon>
        <taxon>Pseudomonadati</taxon>
        <taxon>Pseudomonadota</taxon>
        <taxon>Betaproteobacteria</taxon>
        <taxon>Burkholderiales</taxon>
        <taxon>Oxalobacteraceae</taxon>
        <taxon>Collimonas</taxon>
    </lineage>
</organism>
<proteinExistence type="predicted"/>
<evidence type="ECO:0000313" key="1">
    <source>
        <dbReference type="EMBL" id="AEK62719.1"/>
    </source>
</evidence>
<reference evidence="1 2" key="1">
    <citation type="journal article" date="2004" name="Environ. Microbiol.">
        <title>Phylogeny-function analysis of (meta)genomic libraries: screening for expression of ribosomal RNA genes by large-insert library fluorescent in situ hybridization (LIL-FISH).</title>
        <authorList>
            <person name="Leveau J.H."/>
            <person name="Gerards S."/>
            <person name="de Boer W."/>
            <person name="van Veen J.A."/>
        </authorList>
    </citation>
    <scope>NUCLEOTIDE SEQUENCE [LARGE SCALE GENOMIC DNA]</scope>
    <source>
        <strain evidence="1 2">Ter331</strain>
    </source>
</reference>